<feature type="compositionally biased region" description="Basic residues" evidence="1">
    <location>
        <begin position="134"/>
        <end position="144"/>
    </location>
</feature>
<proteinExistence type="predicted"/>
<evidence type="ECO:0000313" key="3">
    <source>
        <dbReference type="Proteomes" id="UP001596317"/>
    </source>
</evidence>
<dbReference type="RefSeq" id="WP_380059231.1">
    <property type="nucleotide sequence ID" value="NZ_JBHSWB010000003.1"/>
</dbReference>
<keyword evidence="3" id="KW-1185">Reference proteome</keyword>
<feature type="compositionally biased region" description="Basic and acidic residues" evidence="1">
    <location>
        <begin position="89"/>
        <end position="104"/>
    </location>
</feature>
<dbReference type="Proteomes" id="UP001596317">
    <property type="component" value="Unassembled WGS sequence"/>
</dbReference>
<feature type="compositionally biased region" description="Pro residues" evidence="1">
    <location>
        <begin position="63"/>
        <end position="75"/>
    </location>
</feature>
<dbReference type="EMBL" id="JBHSWB010000003">
    <property type="protein sequence ID" value="MFC6663521.1"/>
    <property type="molecule type" value="Genomic_DNA"/>
</dbReference>
<feature type="region of interest" description="Disordered" evidence="1">
    <location>
        <begin position="28"/>
        <end position="184"/>
    </location>
</feature>
<comment type="caution">
    <text evidence="2">The sequence shown here is derived from an EMBL/GenBank/DDBJ whole genome shotgun (WGS) entry which is preliminary data.</text>
</comment>
<reference evidence="3" key="1">
    <citation type="journal article" date="2019" name="Int. J. Syst. Evol. Microbiol.">
        <title>The Global Catalogue of Microorganisms (GCM) 10K type strain sequencing project: providing services to taxonomists for standard genome sequencing and annotation.</title>
        <authorList>
            <consortium name="The Broad Institute Genomics Platform"/>
            <consortium name="The Broad Institute Genome Sequencing Center for Infectious Disease"/>
            <person name="Wu L."/>
            <person name="Ma J."/>
        </authorList>
    </citation>
    <scope>NUCLEOTIDE SEQUENCE [LARGE SCALE GENOMIC DNA]</scope>
    <source>
        <strain evidence="3">CCUG 63830</strain>
    </source>
</reference>
<evidence type="ECO:0000256" key="1">
    <source>
        <dbReference type="SAM" id="MobiDB-lite"/>
    </source>
</evidence>
<sequence length="184" mass="19972">MLSRLNRYAEMEANGELSPSMIPIHELLDWKDHNPEQNLTADEGPEEPQFPTTGPEASAASPAPLPAPLSQPPASAPTRVKARASRAGHTKEGRSAPNRRREANEADEEPDTAPPRGGLRLHRQALTLLEEQRRRRLRAARKRALGQLPPAHAAGPAVAPHHTCTNASPPWAPPAHSRDCASPR</sequence>
<organism evidence="2 3">
    <name type="scientific">Deinococcus multiflagellatus</name>
    <dbReference type="NCBI Taxonomy" id="1656887"/>
    <lineage>
        <taxon>Bacteria</taxon>
        <taxon>Thermotogati</taxon>
        <taxon>Deinococcota</taxon>
        <taxon>Deinococci</taxon>
        <taxon>Deinococcales</taxon>
        <taxon>Deinococcaceae</taxon>
        <taxon>Deinococcus</taxon>
    </lineage>
</organism>
<name>A0ABW1ZS43_9DEIO</name>
<feature type="compositionally biased region" description="Low complexity" evidence="1">
    <location>
        <begin position="145"/>
        <end position="162"/>
    </location>
</feature>
<accession>A0ABW1ZS43</accession>
<gene>
    <name evidence="2" type="ORF">ACFP90_26225</name>
</gene>
<protein>
    <submittedName>
        <fullName evidence="2">Uncharacterized protein</fullName>
    </submittedName>
</protein>
<evidence type="ECO:0000313" key="2">
    <source>
        <dbReference type="EMBL" id="MFC6663521.1"/>
    </source>
</evidence>